<name>A0A1Y4V5H6_9BACE</name>
<protein>
    <submittedName>
        <fullName evidence="1">Uncharacterized protein</fullName>
    </submittedName>
</protein>
<gene>
    <name evidence="1" type="ORF">B5E52_15685</name>
</gene>
<comment type="caution">
    <text evidence="1">The sequence shown here is derived from an EMBL/GenBank/DDBJ whole genome shotgun (WGS) entry which is preliminary data.</text>
</comment>
<evidence type="ECO:0000313" key="1">
    <source>
        <dbReference type="EMBL" id="OUQ65282.1"/>
    </source>
</evidence>
<proteinExistence type="predicted"/>
<dbReference type="RefSeq" id="WP_143241499.1">
    <property type="nucleotide sequence ID" value="NZ_JABFIB010000032.1"/>
</dbReference>
<reference evidence="2" key="1">
    <citation type="submission" date="2017-04" db="EMBL/GenBank/DDBJ databases">
        <title>Function of individual gut microbiota members based on whole genome sequencing of pure cultures obtained from chicken caecum.</title>
        <authorList>
            <person name="Medvecky M."/>
            <person name="Cejkova D."/>
            <person name="Polansky O."/>
            <person name="Karasova D."/>
            <person name="Kubasova T."/>
            <person name="Cizek A."/>
            <person name="Rychlik I."/>
        </authorList>
    </citation>
    <scope>NUCLEOTIDE SEQUENCE [LARGE SCALE GENOMIC DNA]</scope>
    <source>
        <strain evidence="2">An109</strain>
    </source>
</reference>
<accession>A0A1Y4V5H6</accession>
<evidence type="ECO:0000313" key="2">
    <source>
        <dbReference type="Proteomes" id="UP000196036"/>
    </source>
</evidence>
<dbReference type="Proteomes" id="UP000196036">
    <property type="component" value="Unassembled WGS sequence"/>
</dbReference>
<dbReference type="EMBL" id="NFLW01000032">
    <property type="protein sequence ID" value="OUQ65282.1"/>
    <property type="molecule type" value="Genomic_DNA"/>
</dbReference>
<dbReference type="AlphaFoldDB" id="A0A1Y4V5H6"/>
<sequence>MQYYSLQGHILDSKRIMEPVKMFWIFEKENIYPKEIRALRLLLMYYWDRIAHYPDVEDLRLLDTEPMSYYYTVQHSLDCKENAFLNDIYHIWRVVRISVLNSKFSSHEVDVEDACKVYDLMMSQLRSVIYNQEIEIFDWYYRDDFYEEANKVIDIVINMRYDNDSCLRKWPYIGAIAYYWDLVFKRPMELKEYKEKNSEYKAFKQRYEGWSDTQFIDFQLTNVNQNYSNIEMNMMPREIEFIKDVLYALRDIKLYGL</sequence>
<organism evidence="1 2">
    <name type="scientific">Bacteroides xylanisolvens</name>
    <dbReference type="NCBI Taxonomy" id="371601"/>
    <lineage>
        <taxon>Bacteria</taxon>
        <taxon>Pseudomonadati</taxon>
        <taxon>Bacteroidota</taxon>
        <taxon>Bacteroidia</taxon>
        <taxon>Bacteroidales</taxon>
        <taxon>Bacteroidaceae</taxon>
        <taxon>Bacteroides</taxon>
    </lineage>
</organism>